<accession>W5SJS8</accession>
<organism evidence="1">
    <name type="scientific">Borrelia crocidurae DOU</name>
    <dbReference type="NCBI Taxonomy" id="1293575"/>
    <lineage>
        <taxon>Bacteria</taxon>
        <taxon>Pseudomonadati</taxon>
        <taxon>Spirochaetota</taxon>
        <taxon>Spirochaetia</taxon>
        <taxon>Spirochaetales</taxon>
        <taxon>Borreliaceae</taxon>
        <taxon>Borrelia</taxon>
    </lineage>
</organism>
<keyword evidence="1" id="KW-0614">Plasmid</keyword>
<proteinExistence type="predicted"/>
<geneLocation type="plasmid" evidence="1">
    <name>unnamed</name>
</geneLocation>
<gene>
    <name evidence="1" type="ORF">BCD_1104</name>
</gene>
<dbReference type="HOGENOM" id="CLU_201000_0_0_12"/>
<protein>
    <submittedName>
        <fullName evidence="1">Uncharacterized protein</fullName>
    </submittedName>
</protein>
<name>W5SJS8_9SPIR</name>
<dbReference type="AlphaFoldDB" id="W5SJS8"/>
<dbReference type="EMBL" id="CP004303">
    <property type="protein sequence ID" value="AHH07170.1"/>
    <property type="molecule type" value="Genomic_DNA"/>
</dbReference>
<reference evidence="1" key="1">
    <citation type="submission" date="2013-02" db="EMBL/GenBank/DDBJ databases">
        <title>Comparative genomics of Borrelia species.</title>
        <authorList>
            <person name="Schwan T.G."/>
            <person name="Raffel S.J."/>
            <person name="Porcella S.F."/>
        </authorList>
    </citation>
    <scope>NUCLEOTIDE SEQUENCE</scope>
    <source>
        <strain evidence="1">DOU</strain>
        <plasmid evidence="1">unnamed</plasmid>
    </source>
</reference>
<sequence length="73" mass="8940">MMRNNILNTNYDMFFYYIYENFTKIVSKVYSLKRMVYKKITPTAKLVKSEIIMYNKIHKYPKILLKKENLNFG</sequence>
<evidence type="ECO:0000313" key="1">
    <source>
        <dbReference type="EMBL" id="AHH07170.1"/>
    </source>
</evidence>